<dbReference type="RefSeq" id="WP_369062266.1">
    <property type="nucleotide sequence ID" value="NZ_CP158375.1"/>
</dbReference>
<evidence type="ECO:0000313" key="5">
    <source>
        <dbReference type="EMBL" id="XDO98393.1"/>
    </source>
</evidence>
<gene>
    <name evidence="5" type="ORF">ABOZ73_08260</name>
</gene>
<dbReference type="Pfam" id="PF17936">
    <property type="entry name" value="Big_6"/>
    <property type="match status" value="1"/>
</dbReference>
<dbReference type="Gene3D" id="2.60.40.2700">
    <property type="match status" value="1"/>
</dbReference>
<dbReference type="Pfam" id="PF19078">
    <property type="entry name" value="Big_12"/>
    <property type="match status" value="2"/>
</dbReference>
<dbReference type="InterPro" id="IPR041498">
    <property type="entry name" value="Big_6"/>
</dbReference>
<dbReference type="Gene3D" id="2.60.40.10">
    <property type="entry name" value="Immunoglobulins"/>
    <property type="match status" value="3"/>
</dbReference>
<proteinExistence type="predicted"/>
<dbReference type="PANTHER" id="PTHR34677">
    <property type="match status" value="1"/>
</dbReference>
<accession>A0AB39KYP5</accession>
<feature type="compositionally biased region" description="Pro residues" evidence="1">
    <location>
        <begin position="1063"/>
        <end position="1075"/>
    </location>
</feature>
<reference evidence="5" key="1">
    <citation type="submission" date="2024-06" db="EMBL/GenBank/DDBJ databases">
        <title>Caulobacter inopinatus, sp. nov.</title>
        <authorList>
            <person name="Donachie S.P."/>
        </authorList>
    </citation>
    <scope>NUCLEOTIDE SEQUENCE</scope>
    <source>
        <strain evidence="5">73W</strain>
    </source>
</reference>
<feature type="compositionally biased region" description="Polar residues" evidence="1">
    <location>
        <begin position="888"/>
        <end position="901"/>
    </location>
</feature>
<dbReference type="InterPro" id="IPR044016">
    <property type="entry name" value="Big_13"/>
</dbReference>
<dbReference type="Pfam" id="PF19077">
    <property type="entry name" value="Big_13"/>
    <property type="match status" value="1"/>
</dbReference>
<dbReference type="Pfam" id="PF19198">
    <property type="entry name" value="RsaA_NTD"/>
    <property type="match status" value="1"/>
</dbReference>
<evidence type="ECO:0000256" key="1">
    <source>
        <dbReference type="SAM" id="MobiDB-lite"/>
    </source>
</evidence>
<feature type="region of interest" description="Disordered" evidence="1">
    <location>
        <begin position="1052"/>
        <end position="1075"/>
    </location>
</feature>
<feature type="domain" description="Bacterial Ig-like" evidence="4">
    <location>
        <begin position="769"/>
        <end position="861"/>
    </location>
</feature>
<name>A0AB39KYP5_9CAUL</name>
<dbReference type="EMBL" id="CP158375">
    <property type="protein sequence ID" value="XDO98393.1"/>
    <property type="molecule type" value="Genomic_DNA"/>
</dbReference>
<evidence type="ECO:0000259" key="2">
    <source>
        <dbReference type="Pfam" id="PF17936"/>
    </source>
</evidence>
<feature type="domain" description="Bacterial Ig-like" evidence="3">
    <location>
        <begin position="879"/>
        <end position="962"/>
    </location>
</feature>
<dbReference type="PANTHER" id="PTHR34677:SF3">
    <property type="entry name" value="BACTERIAL IG-LIKE DOMAIN-CONTAINING PROTEIN"/>
    <property type="match status" value="1"/>
</dbReference>
<sequence>MAALATTVTTLTFNADRGISNVDRITSVAAQTISGTISPALVGDERVQLSFDNGANWAPTTGGPTSFSTTATLAGGSHAILARVVNGVGEEGPIESFAYTLDGVIPAIAGTIVPPAGKTYGVGETLSFTVTFDDNVYFAGNDSTLELTIGVAPRTATFAGTAGRSITYSYVVQPGDLDTDGIAIRGLSLGSSTIQDRAGNNADLSLAGHLPSLAGVRVDAIAPAVSGNIAVPPNDTYRAGEILYFTVTFNDNVVITGNDSTLGLDIGGMARSAAYHSKTANSIIYAYTVQAGDSDANGITIDAISLGGTTIRDAVGNNAVLSLTGHLPSTAGVLIDTTAPVVSGNVSVPANATYVAGQQLNFTVTFDENVNVTGNDSVLWLVVGQDPRAATFVDALGNTIRYSYTVRPGDLDADGIALGGAITLNTTTIRDAAGNDANLSLVGHAPSLASVRIDGKAPGVASVSAPVEGRYSQGALLLFTVTFDENITASNSASTLGLDINGASVSAVFAGSTANSISYRYSVQAGQEDLDGIEITGISLNGSTIQDAAGNNANLSLTGRLPSLSGLIIDAKPPTVNISSSASQLKQGQTATITFTFSEEPIGFQASDLEVAGGTLSALSGSGTVYTATFTPTDGLNAGRAAIWIAAGRFFDAAGNASLADSSPAIDYDTRAPSAPTLALAAGADTGLQGDGVTANNRPTFVGVAESGSTVTLYDGQDNVIGSGTAVDGAFAIAPVVALGQGSHTISARAVDPAGNESSVSSGLAVTIDYTPPNLVITSSVDRLKIDETATITFTFDEPVEGFTLADIGVIGGQLSDFTAQAGGRIFTAQFRPTADLNASTAQITVGAGSYIDVAGNNGGSGHTPALTFDTRAPDAPAAPNLDAASDTGPSNSDNITSDRTPTFVGSAEAGATVTLYSGADVIGTAVATNGAWSIVSDTLDPGVHQISVAITDAFGNEGPRGPALDVEIRANSAPTGSVIITGSPTVGQKLEAASTVADADGLGTITYQWRAGGVDLIGETGASLIITPDHLGKAISVVARYVDDYGSPEAVSSADTAAVTTPAPPTTEEPPVQPPAPEFTPGEIRDAFAAAAGLQPNSPKATAPTITLADGSVVANPAYETAMKLAGLIARFEAGLITRDGLIDGVVDLSAPTSGVALSAYQFFTGSTPSAAGMAWLIDSPANANDLTDAYYARFNEVNRFINFAVSLGMEGEGRVAFAAKFGALDFQASVRAAYDMVIGLDAARAAGINVDAALAWIASQEGYFDAFAGSDLGGKAAMIGYLMQAGFEAKVGRYYDASRGFVEDTFDGTPAYQVDLVGGQHLG</sequence>
<evidence type="ECO:0000259" key="3">
    <source>
        <dbReference type="Pfam" id="PF19077"/>
    </source>
</evidence>
<evidence type="ECO:0000259" key="4">
    <source>
        <dbReference type="Pfam" id="PF19078"/>
    </source>
</evidence>
<protein>
    <submittedName>
        <fullName evidence="5">Ig-like domain-containing protein</fullName>
    </submittedName>
</protein>
<dbReference type="InterPro" id="IPR013783">
    <property type="entry name" value="Ig-like_fold"/>
</dbReference>
<organism evidence="5">
    <name type="scientific">Caulobacter sp. 73W</name>
    <dbReference type="NCBI Taxonomy" id="3161137"/>
    <lineage>
        <taxon>Bacteria</taxon>
        <taxon>Pseudomonadati</taxon>
        <taxon>Pseudomonadota</taxon>
        <taxon>Alphaproteobacteria</taxon>
        <taxon>Caulobacterales</taxon>
        <taxon>Caulobacteraceae</taxon>
        <taxon>Caulobacter</taxon>
    </lineage>
</organism>
<dbReference type="InterPro" id="IPR044048">
    <property type="entry name" value="Big_12"/>
</dbReference>
<feature type="region of interest" description="Disordered" evidence="1">
    <location>
        <begin position="871"/>
        <end position="901"/>
    </location>
</feature>
<feature type="domain" description="Bacterial Ig-like" evidence="4">
    <location>
        <begin position="570"/>
        <end position="663"/>
    </location>
</feature>
<feature type="compositionally biased region" description="Low complexity" evidence="1">
    <location>
        <begin position="874"/>
        <end position="887"/>
    </location>
</feature>
<feature type="domain" description="Bacterial Ig" evidence="2">
    <location>
        <begin position="700"/>
        <end position="760"/>
    </location>
</feature>
<feature type="compositionally biased region" description="Low complexity" evidence="1">
    <location>
        <begin position="1052"/>
        <end position="1062"/>
    </location>
</feature>